<dbReference type="GO" id="GO:0006596">
    <property type="term" value="P:polyamine biosynthetic process"/>
    <property type="evidence" value="ECO:0007669"/>
    <property type="project" value="UniProtKB-KW"/>
</dbReference>
<evidence type="ECO:0000256" key="1">
    <source>
        <dbReference type="ARBA" id="ARBA00023115"/>
    </source>
</evidence>
<dbReference type="Proteomes" id="UP000824083">
    <property type="component" value="Unassembled WGS sequence"/>
</dbReference>
<dbReference type="PANTHER" id="PTHR43317:SF1">
    <property type="entry name" value="THERMOSPERMINE SYNTHASE ACAULIS5"/>
    <property type="match status" value="1"/>
</dbReference>
<dbReference type="Gene3D" id="3.40.50.150">
    <property type="entry name" value="Vaccinia Virus protein VP39"/>
    <property type="match status" value="1"/>
</dbReference>
<reference evidence="2" key="2">
    <citation type="journal article" date="2021" name="PeerJ">
        <title>Extensive microbial diversity within the chicken gut microbiome revealed by metagenomics and culture.</title>
        <authorList>
            <person name="Gilroy R."/>
            <person name="Ravi A."/>
            <person name="Getino M."/>
            <person name="Pursley I."/>
            <person name="Horton D.L."/>
            <person name="Alikhan N.F."/>
            <person name="Baker D."/>
            <person name="Gharbi K."/>
            <person name="Hall N."/>
            <person name="Watson M."/>
            <person name="Adriaenssens E.M."/>
            <person name="Foster-Nyarko E."/>
            <person name="Jarju S."/>
            <person name="Secka A."/>
            <person name="Antonio M."/>
            <person name="Oren A."/>
            <person name="Chaudhuri R.R."/>
            <person name="La Ragione R."/>
            <person name="Hildebrand F."/>
            <person name="Pallen M.J."/>
        </authorList>
    </citation>
    <scope>NUCLEOTIDE SEQUENCE</scope>
    <source>
        <strain evidence="2">7463</strain>
    </source>
</reference>
<dbReference type="SUPFAM" id="SSF53335">
    <property type="entry name" value="S-adenosyl-L-methionine-dependent methyltransferases"/>
    <property type="match status" value="1"/>
</dbReference>
<dbReference type="InterPro" id="IPR029063">
    <property type="entry name" value="SAM-dependent_MTases_sf"/>
</dbReference>
<reference evidence="2" key="1">
    <citation type="submission" date="2020-10" db="EMBL/GenBank/DDBJ databases">
        <authorList>
            <person name="Gilroy R."/>
        </authorList>
    </citation>
    <scope>NUCLEOTIDE SEQUENCE</scope>
    <source>
        <strain evidence="2">7463</strain>
    </source>
</reference>
<proteinExistence type="predicted"/>
<keyword evidence="1" id="KW-0620">Polyamine biosynthesis</keyword>
<name>A0A9D1LET1_9BURK</name>
<gene>
    <name evidence="2" type="ORF">IAC56_02210</name>
</gene>
<evidence type="ECO:0000313" key="3">
    <source>
        <dbReference type="Proteomes" id="UP000824083"/>
    </source>
</evidence>
<protein>
    <submittedName>
        <fullName evidence="2">Spermidine synthase</fullName>
    </submittedName>
</protein>
<dbReference type="PANTHER" id="PTHR43317">
    <property type="entry name" value="THERMOSPERMINE SYNTHASE ACAULIS5"/>
    <property type="match status" value="1"/>
</dbReference>
<comment type="caution">
    <text evidence="2">The sequence shown here is derived from an EMBL/GenBank/DDBJ whole genome shotgun (WGS) entry which is preliminary data.</text>
</comment>
<accession>A0A9D1LET1</accession>
<organism evidence="2 3">
    <name type="scientific">Candidatus Aphodousia faecigallinarum</name>
    <dbReference type="NCBI Taxonomy" id="2840677"/>
    <lineage>
        <taxon>Bacteria</taxon>
        <taxon>Pseudomonadati</taxon>
        <taxon>Pseudomonadota</taxon>
        <taxon>Betaproteobacteria</taxon>
        <taxon>Burkholderiales</taxon>
        <taxon>Sutterellaceae</taxon>
        <taxon>Sutterellaceae incertae sedis</taxon>
        <taxon>Candidatus Aphodousia</taxon>
    </lineage>
</organism>
<dbReference type="AlphaFoldDB" id="A0A9D1LET1"/>
<dbReference type="EMBL" id="DVMY01000040">
    <property type="protein sequence ID" value="HIU37074.1"/>
    <property type="molecule type" value="Genomic_DNA"/>
</dbReference>
<sequence>MQKHRHASDPCPNLFFSEEDGFRYLHFGSPWIQGAMKVGRPYELVLEYPKQMMACGLFVLQPRQIVQLGLGAASLTKFCWKHTDARIDVAEISENVVMSAHQWFKCPMPDDRLSIHLADAKAFIAARSDFNPADWLQVDIYDEEARGPVYDDVDFYSLCRRAMNKKGAVASFNLFGSRFDKSFSAINEAFKGRTLVMPEIDEGNRVVLAFAGEPQVLTLETLYERAQLLRSTWKLGAIRWVNGLKALNPILKGDVITL</sequence>
<evidence type="ECO:0000313" key="2">
    <source>
        <dbReference type="EMBL" id="HIU37074.1"/>
    </source>
</evidence>